<proteinExistence type="predicted"/>
<sequence>MCGLSINEYDLISPCESAKEIWDLLKTTYEGTEEIRKSKLDLFSTQFEDFTMNDGELIHEVRTRFSNITYELMFLEEPVPIVKTAEGKDKEGDQVCPKISRREVFFGAVKREMAAWEKSSSDSDDSENTDNSFLAKSDEEDSDEKVTLSYFKQKLNTFSTSKLRKLDVVLLDLISEMKDEKDLVNNNLDIFQDGKIALVAQISDIESQMVVPETENLEIKEKIKGATTTIFKGKNEASRLQLDLENKLHTAEMKIKVAFERNHALERDLVRVKEELENSLKWTNSTKILTNILDQGNNIKGDLSCKRDCPAFKDCGESSSNYSKPRNRLKKGPGPVYGQQKNLQKKGPGLASVPKLKNISLPHWTKNSLITPLSAY</sequence>
<organism evidence="2 3">
    <name type="scientific">Solanum pennellii</name>
    <name type="common">Tomato</name>
    <name type="synonym">Lycopersicon pennellii</name>
    <dbReference type="NCBI Taxonomy" id="28526"/>
    <lineage>
        <taxon>Eukaryota</taxon>
        <taxon>Viridiplantae</taxon>
        <taxon>Streptophyta</taxon>
        <taxon>Embryophyta</taxon>
        <taxon>Tracheophyta</taxon>
        <taxon>Spermatophyta</taxon>
        <taxon>Magnoliopsida</taxon>
        <taxon>eudicotyledons</taxon>
        <taxon>Gunneridae</taxon>
        <taxon>Pentapetalae</taxon>
        <taxon>asterids</taxon>
        <taxon>lamiids</taxon>
        <taxon>Solanales</taxon>
        <taxon>Solanaceae</taxon>
        <taxon>Solanoideae</taxon>
        <taxon>Solaneae</taxon>
        <taxon>Solanum</taxon>
        <taxon>Solanum subgen. Lycopersicon</taxon>
    </lineage>
</organism>
<gene>
    <name evidence="3" type="primary">LOC107027435</name>
</gene>
<reference evidence="3" key="2">
    <citation type="submission" date="2025-08" db="UniProtKB">
        <authorList>
            <consortium name="RefSeq"/>
        </authorList>
    </citation>
    <scope>IDENTIFICATION</scope>
</reference>
<protein>
    <submittedName>
        <fullName evidence="3">Uncharacterized protein LOC107027435</fullName>
    </submittedName>
</protein>
<reference evidence="2" key="1">
    <citation type="journal article" date="2014" name="Nat. Genet.">
        <title>The genome of the stress-tolerant wild tomato species Solanum pennellii.</title>
        <authorList>
            <person name="Bolger A."/>
            <person name="Scossa F."/>
            <person name="Bolger M.E."/>
            <person name="Lanz C."/>
            <person name="Maumus F."/>
            <person name="Tohge T."/>
            <person name="Quesneville H."/>
            <person name="Alseekh S."/>
            <person name="Sorensen I."/>
            <person name="Lichtenstein G."/>
            <person name="Fich E.A."/>
            <person name="Conte M."/>
            <person name="Keller H."/>
            <person name="Schneeberger K."/>
            <person name="Schwacke R."/>
            <person name="Ofner I."/>
            <person name="Vrebalov J."/>
            <person name="Xu Y."/>
            <person name="Osorio S."/>
            <person name="Aflitos S.A."/>
            <person name="Schijlen E."/>
            <person name="Jimenez-Gomez J.M."/>
            <person name="Ryngajllo M."/>
            <person name="Kimura S."/>
            <person name="Kumar R."/>
            <person name="Koenig D."/>
            <person name="Headland L.R."/>
            <person name="Maloof J.N."/>
            <person name="Sinha N."/>
            <person name="van Ham R.C."/>
            <person name="Lankhorst R.K."/>
            <person name="Mao L."/>
            <person name="Vogel A."/>
            <person name="Arsova B."/>
            <person name="Panstruga R."/>
            <person name="Fei Z."/>
            <person name="Rose J.K."/>
            <person name="Zamir D."/>
            <person name="Carrari F."/>
            <person name="Giovannoni J.J."/>
            <person name="Weigel D."/>
            <person name="Usadel B."/>
            <person name="Fernie A.R."/>
        </authorList>
    </citation>
    <scope>NUCLEOTIDE SEQUENCE [LARGE SCALE GENOMIC DNA]</scope>
    <source>
        <strain evidence="2">cv. LA0716</strain>
    </source>
</reference>
<feature type="region of interest" description="Disordered" evidence="1">
    <location>
        <begin position="316"/>
        <end position="349"/>
    </location>
</feature>
<dbReference type="Proteomes" id="UP000694930">
    <property type="component" value="Chromosome 8"/>
</dbReference>
<accession>A0ABM1HDX9</accession>
<dbReference type="PANTHER" id="PTHR34676">
    <property type="entry name" value="DUF4219 DOMAIN-CONTAINING PROTEIN-RELATED"/>
    <property type="match status" value="1"/>
</dbReference>
<dbReference type="GeneID" id="107027435"/>
<name>A0ABM1HDX9_SOLPN</name>
<feature type="region of interest" description="Disordered" evidence="1">
    <location>
        <begin position="117"/>
        <end position="138"/>
    </location>
</feature>
<evidence type="ECO:0000256" key="1">
    <source>
        <dbReference type="SAM" id="MobiDB-lite"/>
    </source>
</evidence>
<evidence type="ECO:0000313" key="3">
    <source>
        <dbReference type="RefSeq" id="XP_015084091.1"/>
    </source>
</evidence>
<dbReference type="RefSeq" id="XP_015084091.1">
    <property type="nucleotide sequence ID" value="XM_015228605.1"/>
</dbReference>
<keyword evidence="2" id="KW-1185">Reference proteome</keyword>
<dbReference type="PANTHER" id="PTHR34676:SF8">
    <property type="entry name" value="TRANSMEMBRANE PROTEIN"/>
    <property type="match status" value="1"/>
</dbReference>
<evidence type="ECO:0000313" key="2">
    <source>
        <dbReference type="Proteomes" id="UP000694930"/>
    </source>
</evidence>
<dbReference type="Pfam" id="PF14223">
    <property type="entry name" value="Retrotran_gag_2"/>
    <property type="match status" value="1"/>
</dbReference>